<sequence length="60" mass="6421">MTAVKQSCFLTLVAAHLDAAVPCGQELGAPPVIEVRVYRSGGYPITSDQGGTHLNYFLAW</sequence>
<accession>A0ABR8GXP4</accession>
<dbReference type="Proteomes" id="UP000660380">
    <property type="component" value="Unassembled WGS sequence"/>
</dbReference>
<reference evidence="1 2" key="1">
    <citation type="journal article" date="2020" name="ISME J.">
        <title>Comparative genomics reveals insights into cyanobacterial evolution and habitat adaptation.</title>
        <authorList>
            <person name="Chen M.Y."/>
            <person name="Teng W.K."/>
            <person name="Zhao L."/>
            <person name="Hu C.X."/>
            <person name="Zhou Y.K."/>
            <person name="Han B.P."/>
            <person name="Song L.R."/>
            <person name="Shu W.S."/>
        </authorList>
    </citation>
    <scope>NUCLEOTIDE SEQUENCE [LARGE SCALE GENOMIC DNA]</scope>
    <source>
        <strain evidence="1 2">FACHB-248</strain>
    </source>
</reference>
<evidence type="ECO:0000313" key="2">
    <source>
        <dbReference type="Proteomes" id="UP000660380"/>
    </source>
</evidence>
<protein>
    <submittedName>
        <fullName evidence="1">Uncharacterized protein</fullName>
    </submittedName>
</protein>
<dbReference type="EMBL" id="JACJTA010000077">
    <property type="protein sequence ID" value="MBD2607899.1"/>
    <property type="molecule type" value="Genomic_DNA"/>
</dbReference>
<organism evidence="1 2">
    <name type="scientific">Scytonema hofmannii FACHB-248</name>
    <dbReference type="NCBI Taxonomy" id="1842502"/>
    <lineage>
        <taxon>Bacteria</taxon>
        <taxon>Bacillati</taxon>
        <taxon>Cyanobacteriota</taxon>
        <taxon>Cyanophyceae</taxon>
        <taxon>Nostocales</taxon>
        <taxon>Scytonemataceae</taxon>
        <taxon>Scytonema</taxon>
    </lineage>
</organism>
<gene>
    <name evidence="1" type="ORF">H6G81_26115</name>
</gene>
<keyword evidence="2" id="KW-1185">Reference proteome</keyword>
<comment type="caution">
    <text evidence="1">The sequence shown here is derived from an EMBL/GenBank/DDBJ whole genome shotgun (WGS) entry which is preliminary data.</text>
</comment>
<proteinExistence type="predicted"/>
<name>A0ABR8GXP4_9CYAN</name>
<dbReference type="RefSeq" id="WP_144238453.1">
    <property type="nucleotide sequence ID" value="NZ_JACJTA010000077.1"/>
</dbReference>
<evidence type="ECO:0000313" key="1">
    <source>
        <dbReference type="EMBL" id="MBD2607899.1"/>
    </source>
</evidence>